<protein>
    <submittedName>
        <fullName evidence="1">Uncharacterized protein</fullName>
    </submittedName>
</protein>
<reference evidence="1 2" key="1">
    <citation type="submission" date="2019-06" db="EMBL/GenBank/DDBJ databases">
        <title>Draft genomes of female and male turbot (Scophthalmus maximus).</title>
        <authorList>
            <person name="Xu H."/>
            <person name="Xu X.-W."/>
            <person name="Shao C."/>
            <person name="Chen S."/>
        </authorList>
    </citation>
    <scope>NUCLEOTIDE SEQUENCE [LARGE SCALE GENOMIC DNA]</scope>
    <source>
        <strain evidence="1">Ysfricsl-2016a</strain>
        <tissue evidence="1">Blood</tissue>
    </source>
</reference>
<sequence length="110" mass="12243">MLRNVFAIRPPSLEFPEKCDGWTDEWRHTAADVSIDRLTNPPTVAGAKRLLRAPCGERSVGEEKPLPIREANVGRVRRHSASVHAKRFNMAASYILPISLSVDNLGLLID</sequence>
<dbReference type="AlphaFoldDB" id="A0A6A4TGB0"/>
<proteinExistence type="predicted"/>
<comment type="caution">
    <text evidence="1">The sequence shown here is derived from an EMBL/GenBank/DDBJ whole genome shotgun (WGS) entry which is preliminary data.</text>
</comment>
<name>A0A6A4TGB0_SCOMX</name>
<evidence type="ECO:0000313" key="1">
    <source>
        <dbReference type="EMBL" id="KAF0042800.1"/>
    </source>
</evidence>
<evidence type="ECO:0000313" key="2">
    <source>
        <dbReference type="Proteomes" id="UP000438429"/>
    </source>
</evidence>
<organism evidence="1 2">
    <name type="scientific">Scophthalmus maximus</name>
    <name type="common">Turbot</name>
    <name type="synonym">Psetta maxima</name>
    <dbReference type="NCBI Taxonomy" id="52904"/>
    <lineage>
        <taxon>Eukaryota</taxon>
        <taxon>Metazoa</taxon>
        <taxon>Chordata</taxon>
        <taxon>Craniata</taxon>
        <taxon>Vertebrata</taxon>
        <taxon>Euteleostomi</taxon>
        <taxon>Actinopterygii</taxon>
        <taxon>Neopterygii</taxon>
        <taxon>Teleostei</taxon>
        <taxon>Neoteleostei</taxon>
        <taxon>Acanthomorphata</taxon>
        <taxon>Carangaria</taxon>
        <taxon>Pleuronectiformes</taxon>
        <taxon>Pleuronectoidei</taxon>
        <taxon>Scophthalmidae</taxon>
        <taxon>Scophthalmus</taxon>
    </lineage>
</organism>
<gene>
    <name evidence="1" type="ORF">F2P81_004137</name>
</gene>
<dbReference type="Proteomes" id="UP000438429">
    <property type="component" value="Unassembled WGS sequence"/>
</dbReference>
<dbReference type="EMBL" id="VEVO01000004">
    <property type="protein sequence ID" value="KAF0042800.1"/>
    <property type="molecule type" value="Genomic_DNA"/>
</dbReference>
<accession>A0A6A4TGB0</accession>